<dbReference type="AlphaFoldDB" id="A0A238FQV9"/>
<accession>A0A238FQV9</accession>
<reference evidence="2" key="1">
    <citation type="submission" date="2016-09" db="EMBL/GenBank/DDBJ databases">
        <authorList>
            <person name="Jeantristanb JTB J.-T."/>
            <person name="Ricardo R."/>
        </authorList>
    </citation>
    <scope>NUCLEOTIDE SEQUENCE [LARGE SCALE GENOMIC DNA]</scope>
</reference>
<protein>
    <submittedName>
        <fullName evidence="1">BQ2448_7402 protein</fullName>
    </submittedName>
</protein>
<dbReference type="Proteomes" id="UP000198372">
    <property type="component" value="Unassembled WGS sequence"/>
</dbReference>
<evidence type="ECO:0000313" key="2">
    <source>
        <dbReference type="Proteomes" id="UP000198372"/>
    </source>
</evidence>
<gene>
    <name evidence="1" type="ORF">BQ2448_7402</name>
</gene>
<proteinExistence type="predicted"/>
<dbReference type="STRING" id="269621.A0A238FQV9"/>
<keyword evidence="2" id="KW-1185">Reference proteome</keyword>
<evidence type="ECO:0000313" key="1">
    <source>
        <dbReference type="EMBL" id="SCV73476.1"/>
    </source>
</evidence>
<sequence length="44" mass="4930">MTQMDGAYADEKAVVKHIDEIAELESSIDAMAERKLVMKLDDFA</sequence>
<dbReference type="EMBL" id="FMSP01000018">
    <property type="protein sequence ID" value="SCV73476.1"/>
    <property type="molecule type" value="Genomic_DNA"/>
</dbReference>
<organism evidence="1 2">
    <name type="scientific">Microbotryum intermedium</name>
    <dbReference type="NCBI Taxonomy" id="269621"/>
    <lineage>
        <taxon>Eukaryota</taxon>
        <taxon>Fungi</taxon>
        <taxon>Dikarya</taxon>
        <taxon>Basidiomycota</taxon>
        <taxon>Pucciniomycotina</taxon>
        <taxon>Microbotryomycetes</taxon>
        <taxon>Microbotryales</taxon>
        <taxon>Microbotryaceae</taxon>
        <taxon>Microbotryum</taxon>
    </lineage>
</organism>
<name>A0A238FQV9_9BASI</name>